<protein>
    <recommendedName>
        <fullName evidence="1">Polysaccharide pyruvyl transferase domain-containing protein</fullName>
    </recommendedName>
</protein>
<dbReference type="AlphaFoldDB" id="I3XR60"/>
<dbReference type="PANTHER" id="PTHR36836:SF1">
    <property type="entry name" value="COLANIC ACID BIOSYNTHESIS PROTEIN WCAK"/>
    <property type="match status" value="1"/>
</dbReference>
<accession>I3XR60</accession>
<dbReference type="EMBL" id="CP003321">
    <property type="protein sequence ID" value="AFL66434.1"/>
    <property type="molecule type" value="Genomic_DNA"/>
</dbReference>
<evidence type="ECO:0000259" key="1">
    <source>
        <dbReference type="Pfam" id="PF04230"/>
    </source>
</evidence>
<name>I3XR60_DESAM</name>
<feature type="domain" description="Polysaccharide pyruvyl transferase" evidence="1">
    <location>
        <begin position="10"/>
        <end position="334"/>
    </location>
</feature>
<evidence type="ECO:0000313" key="3">
    <source>
        <dbReference type="Proteomes" id="UP000006175"/>
    </source>
</evidence>
<proteinExistence type="predicted"/>
<dbReference type="InterPro" id="IPR007345">
    <property type="entry name" value="Polysacch_pyruvyl_Trfase"/>
</dbReference>
<organism evidence="2 3">
    <name type="scientific">Desulfurococcus amylolyticus DSM 16532</name>
    <dbReference type="NCBI Taxonomy" id="768672"/>
    <lineage>
        <taxon>Archaea</taxon>
        <taxon>Thermoproteota</taxon>
        <taxon>Thermoprotei</taxon>
        <taxon>Desulfurococcales</taxon>
        <taxon>Desulfurococcaceae</taxon>
        <taxon>Desulfurococcus</taxon>
    </lineage>
</organism>
<dbReference type="Pfam" id="PF04230">
    <property type="entry name" value="PS_pyruv_trans"/>
    <property type="match status" value="1"/>
</dbReference>
<dbReference type="eggNOG" id="arCOG04826">
    <property type="taxonomic scope" value="Archaea"/>
</dbReference>
<dbReference type="HOGENOM" id="CLU_039510_0_1_2"/>
<dbReference type="PANTHER" id="PTHR36836">
    <property type="entry name" value="COLANIC ACID BIOSYNTHESIS PROTEIN WCAK"/>
    <property type="match status" value="1"/>
</dbReference>
<keyword evidence="3" id="KW-1185">Reference proteome</keyword>
<sequence>MNILFTGYGNIGDEAILEGTLRAFRQAYPKIRGIAIMDSFSQIPSKIKQIVENSSFKCDYIPLERVLGGKISRISVYSLSIINSIIGYNVSRPLIRGILWHRGCSGYDEYHGLGLLISQVVPALSISSKFQYRVLGGLSLGYTRTVLGRKILQKFLRQWNYILVREPISMSHIHSLLLPGDTNVNLVHDFAIHVEPTPSKKTEYMVWRLREFNEPLVGLVFRDYYYQDFYPSHYRITYKKFIRELVKRLSDLGYKPIYIPFGYFGDRKNDIKFYRELLEEGSLPGRLLWDLPSLTPGEVAYVLRHLKALITVRTHPFILSMVSGIKAIHLSYEHKGVGIAKYTFCENPLSLIKCLKDMNYCLKHIFQELESSSHSKNNTVFKARFENIRIIKSLISELIDQLN</sequence>
<reference evidence="2 3" key="1">
    <citation type="journal article" date="2012" name="J. Bacteriol.">
        <title>Complete Genome Sequence of Desulfurococcus fermentans, a Hyperthermophilic Cellulolytic Crenarchaeon Isolated from a Freshwater Hot Spring in Kamchatka, Russia.</title>
        <authorList>
            <person name="Susanti D."/>
            <person name="Johnson E.F."/>
            <person name="Rodriguez J.R."/>
            <person name="Anderson I."/>
            <person name="Perevalova A.A."/>
            <person name="Kyrpides N."/>
            <person name="Lucas S."/>
            <person name="Han J."/>
            <person name="Lapidus A."/>
            <person name="Cheng J.F."/>
            <person name="Goodwin L."/>
            <person name="Pitluck S."/>
            <person name="Mavrommatis K."/>
            <person name="Peters L."/>
            <person name="Land M.L."/>
            <person name="Hauser L."/>
            <person name="Gopalan V."/>
            <person name="Chan P.P."/>
            <person name="Lowe T.M."/>
            <person name="Atomi H."/>
            <person name="Bonch-Osmolovskaya E.A."/>
            <person name="Woyke T."/>
            <person name="Mukhopadhyay B."/>
        </authorList>
    </citation>
    <scope>NUCLEOTIDE SEQUENCE [LARGE SCALE GENOMIC DNA]</scope>
    <source>
        <strain evidence="2 3">DSM 16532</strain>
    </source>
</reference>
<evidence type="ECO:0000313" key="2">
    <source>
        <dbReference type="EMBL" id="AFL66434.1"/>
    </source>
</evidence>
<gene>
    <name evidence="2" type="ORF">Desfe_0530</name>
</gene>
<dbReference type="Proteomes" id="UP000006175">
    <property type="component" value="Chromosome"/>
</dbReference>
<dbReference type="KEGG" id="dfd:Desfe_0530"/>